<dbReference type="FunCoup" id="A0A804PMF2">
    <property type="interactions" value="473"/>
</dbReference>
<sequence>MTTARGADDALALAPLASGGWSAAEKPTCAKPRSQSLASRLASSSTLEAFTSPWITAGSRLSWRCSSAMATWNATAMRRAHGSGALPLPWSLSWRSPFGAYSKTNTPSSARTHAEREGEREREKKLVLAPSSSIYVTWKLPLSGAVELISRWLVRVLLYTSFVAVAEQADDVRVAEREEHVELLAEGAVEALAAALHLDGAEAGGGEAGQVDGAEAALADDAGGEARRDGLDLGPREPPGRRPAALAERRGGLVRDAGVGSARVALLVEAEAREEAAPGGQHPVLAHARRRTAAPHAGCWSEAELS</sequence>
<dbReference type="Proteomes" id="UP000007305">
    <property type="component" value="Chromosome 5"/>
</dbReference>
<feature type="region of interest" description="Disordered" evidence="1">
    <location>
        <begin position="103"/>
        <end position="123"/>
    </location>
</feature>
<keyword evidence="3" id="KW-1185">Reference proteome</keyword>
<feature type="compositionally biased region" description="Basic and acidic residues" evidence="1">
    <location>
        <begin position="112"/>
        <end position="123"/>
    </location>
</feature>
<reference evidence="3" key="1">
    <citation type="journal article" date="2009" name="Science">
        <title>The B73 maize genome: complexity, diversity, and dynamics.</title>
        <authorList>
            <person name="Schnable P.S."/>
            <person name="Ware D."/>
            <person name="Fulton R.S."/>
            <person name="Stein J.C."/>
            <person name="Wei F."/>
            <person name="Pasternak S."/>
            <person name="Liang C."/>
            <person name="Zhang J."/>
            <person name="Fulton L."/>
            <person name="Graves T.A."/>
            <person name="Minx P."/>
            <person name="Reily A.D."/>
            <person name="Courtney L."/>
            <person name="Kruchowski S.S."/>
            <person name="Tomlinson C."/>
            <person name="Strong C."/>
            <person name="Delehaunty K."/>
            <person name="Fronick C."/>
            <person name="Courtney B."/>
            <person name="Rock S.M."/>
            <person name="Belter E."/>
            <person name="Du F."/>
            <person name="Kim K."/>
            <person name="Abbott R.M."/>
            <person name="Cotton M."/>
            <person name="Levy A."/>
            <person name="Marchetto P."/>
            <person name="Ochoa K."/>
            <person name="Jackson S.M."/>
            <person name="Gillam B."/>
            <person name="Chen W."/>
            <person name="Yan L."/>
            <person name="Higginbotham J."/>
            <person name="Cardenas M."/>
            <person name="Waligorski J."/>
            <person name="Applebaum E."/>
            <person name="Phelps L."/>
            <person name="Falcone J."/>
            <person name="Kanchi K."/>
            <person name="Thane T."/>
            <person name="Scimone A."/>
            <person name="Thane N."/>
            <person name="Henke J."/>
            <person name="Wang T."/>
            <person name="Ruppert J."/>
            <person name="Shah N."/>
            <person name="Rotter K."/>
            <person name="Hodges J."/>
            <person name="Ingenthron E."/>
            <person name="Cordes M."/>
            <person name="Kohlberg S."/>
            <person name="Sgro J."/>
            <person name="Delgado B."/>
            <person name="Mead K."/>
            <person name="Chinwalla A."/>
            <person name="Leonard S."/>
            <person name="Crouse K."/>
            <person name="Collura K."/>
            <person name="Kudrna D."/>
            <person name="Currie J."/>
            <person name="He R."/>
            <person name="Angelova A."/>
            <person name="Rajasekar S."/>
            <person name="Mueller T."/>
            <person name="Lomeli R."/>
            <person name="Scara G."/>
            <person name="Ko A."/>
            <person name="Delaney K."/>
            <person name="Wissotski M."/>
            <person name="Lopez G."/>
            <person name="Campos D."/>
            <person name="Braidotti M."/>
            <person name="Ashley E."/>
            <person name="Golser W."/>
            <person name="Kim H."/>
            <person name="Lee S."/>
            <person name="Lin J."/>
            <person name="Dujmic Z."/>
            <person name="Kim W."/>
            <person name="Talag J."/>
            <person name="Zuccolo A."/>
            <person name="Fan C."/>
            <person name="Sebastian A."/>
            <person name="Kramer M."/>
            <person name="Spiegel L."/>
            <person name="Nascimento L."/>
            <person name="Zutavern T."/>
            <person name="Miller B."/>
            <person name="Ambroise C."/>
            <person name="Muller S."/>
            <person name="Spooner W."/>
            <person name="Narechania A."/>
            <person name="Ren L."/>
            <person name="Wei S."/>
            <person name="Kumari S."/>
            <person name="Faga B."/>
            <person name="Levy M.J."/>
            <person name="McMahan L."/>
            <person name="Van Buren P."/>
            <person name="Vaughn M.W."/>
            <person name="Ying K."/>
            <person name="Yeh C.-T."/>
            <person name="Emrich S.J."/>
            <person name="Jia Y."/>
            <person name="Kalyanaraman A."/>
            <person name="Hsia A.-P."/>
            <person name="Barbazuk W.B."/>
            <person name="Baucom R.S."/>
            <person name="Brutnell T.P."/>
            <person name="Carpita N.C."/>
            <person name="Chaparro C."/>
            <person name="Chia J.-M."/>
            <person name="Deragon J.-M."/>
            <person name="Estill J.C."/>
            <person name="Fu Y."/>
            <person name="Jeddeloh J.A."/>
            <person name="Han Y."/>
            <person name="Lee H."/>
            <person name="Li P."/>
            <person name="Lisch D.R."/>
            <person name="Liu S."/>
            <person name="Liu Z."/>
            <person name="Nagel D.H."/>
            <person name="McCann M.C."/>
            <person name="SanMiguel P."/>
            <person name="Myers A.M."/>
            <person name="Nettleton D."/>
            <person name="Nguyen J."/>
            <person name="Penning B.W."/>
            <person name="Ponnala L."/>
            <person name="Schneider K.L."/>
            <person name="Schwartz D.C."/>
            <person name="Sharma A."/>
            <person name="Soderlund C."/>
            <person name="Springer N.M."/>
            <person name="Sun Q."/>
            <person name="Wang H."/>
            <person name="Waterman M."/>
            <person name="Westerman R."/>
            <person name="Wolfgruber T.K."/>
            <person name="Yang L."/>
            <person name="Yu Y."/>
            <person name="Zhang L."/>
            <person name="Zhou S."/>
            <person name="Zhu Q."/>
            <person name="Bennetzen J.L."/>
            <person name="Dawe R.K."/>
            <person name="Jiang J."/>
            <person name="Jiang N."/>
            <person name="Presting G.G."/>
            <person name="Wessler S.R."/>
            <person name="Aluru S."/>
            <person name="Martienssen R.A."/>
            <person name="Clifton S.W."/>
            <person name="McCombie W.R."/>
            <person name="Wing R.A."/>
            <person name="Wilson R.K."/>
        </authorList>
    </citation>
    <scope>NUCLEOTIDE SEQUENCE [LARGE SCALE GENOMIC DNA]</scope>
    <source>
        <strain evidence="3">cv. B73</strain>
    </source>
</reference>
<dbReference type="InParanoid" id="A0A804PMF2"/>
<feature type="region of interest" description="Disordered" evidence="1">
    <location>
        <begin position="222"/>
        <end position="249"/>
    </location>
</feature>
<dbReference type="EnsemblPlants" id="Zm00001eb248890_T001">
    <property type="protein sequence ID" value="Zm00001eb248890_P001"/>
    <property type="gene ID" value="Zm00001eb248890"/>
</dbReference>
<protein>
    <submittedName>
        <fullName evidence="2">Uncharacterized protein</fullName>
    </submittedName>
</protein>
<evidence type="ECO:0000256" key="1">
    <source>
        <dbReference type="SAM" id="MobiDB-lite"/>
    </source>
</evidence>
<dbReference type="Gramene" id="Zm00001eb248890_T001">
    <property type="protein sequence ID" value="Zm00001eb248890_P001"/>
    <property type="gene ID" value="Zm00001eb248890"/>
</dbReference>
<reference evidence="2" key="2">
    <citation type="submission" date="2019-07" db="EMBL/GenBank/DDBJ databases">
        <authorList>
            <person name="Seetharam A."/>
            <person name="Woodhouse M."/>
            <person name="Cannon E."/>
        </authorList>
    </citation>
    <scope>NUCLEOTIDE SEQUENCE [LARGE SCALE GENOMIC DNA]</scope>
    <source>
        <strain evidence="2">cv. B73</strain>
    </source>
</reference>
<organism evidence="2 3">
    <name type="scientific">Zea mays</name>
    <name type="common">Maize</name>
    <dbReference type="NCBI Taxonomy" id="4577"/>
    <lineage>
        <taxon>Eukaryota</taxon>
        <taxon>Viridiplantae</taxon>
        <taxon>Streptophyta</taxon>
        <taxon>Embryophyta</taxon>
        <taxon>Tracheophyta</taxon>
        <taxon>Spermatophyta</taxon>
        <taxon>Magnoliopsida</taxon>
        <taxon>Liliopsida</taxon>
        <taxon>Poales</taxon>
        <taxon>Poaceae</taxon>
        <taxon>PACMAD clade</taxon>
        <taxon>Panicoideae</taxon>
        <taxon>Andropogonodae</taxon>
        <taxon>Andropogoneae</taxon>
        <taxon>Tripsacinae</taxon>
        <taxon>Zea</taxon>
    </lineage>
</organism>
<proteinExistence type="predicted"/>
<reference evidence="2" key="3">
    <citation type="submission" date="2021-05" db="UniProtKB">
        <authorList>
            <consortium name="EnsemblPlants"/>
        </authorList>
    </citation>
    <scope>IDENTIFICATION</scope>
    <source>
        <strain evidence="2">cv. B73</strain>
    </source>
</reference>
<name>A0A804PMF2_MAIZE</name>
<evidence type="ECO:0000313" key="2">
    <source>
        <dbReference type="EnsemblPlants" id="Zm00001eb248890_P001"/>
    </source>
</evidence>
<accession>A0A804PMF2</accession>
<dbReference type="AlphaFoldDB" id="A0A804PMF2"/>
<evidence type="ECO:0000313" key="3">
    <source>
        <dbReference type="Proteomes" id="UP000007305"/>
    </source>
</evidence>
<feature type="compositionally biased region" description="Basic and acidic residues" evidence="1">
    <location>
        <begin position="224"/>
        <end position="240"/>
    </location>
</feature>